<feature type="region of interest" description="Disordered" evidence="1">
    <location>
        <begin position="102"/>
        <end position="126"/>
    </location>
</feature>
<dbReference type="PANTHER" id="PTHR28052:SF1">
    <property type="entry name" value="UPF0545 PROTEIN C22ORF39"/>
    <property type="match status" value="1"/>
</dbReference>
<name>A0A7S0IHU1_MICPS</name>
<accession>A0A7S0IHU1</accession>
<dbReference type="InterPro" id="IPR021475">
    <property type="entry name" value="Pants/Emi1-like"/>
</dbReference>
<feature type="compositionally biased region" description="Basic and acidic residues" evidence="1">
    <location>
        <begin position="102"/>
        <end position="116"/>
    </location>
</feature>
<gene>
    <name evidence="2" type="ORF">MCOM1403_LOCUS9476</name>
</gene>
<feature type="compositionally biased region" description="Polar residues" evidence="1">
    <location>
        <begin position="117"/>
        <end position="126"/>
    </location>
</feature>
<protein>
    <submittedName>
        <fullName evidence="2">Uncharacterized protein</fullName>
    </submittedName>
</protein>
<evidence type="ECO:0000256" key="1">
    <source>
        <dbReference type="SAM" id="MobiDB-lite"/>
    </source>
</evidence>
<dbReference type="PANTHER" id="PTHR28052">
    <property type="entry name" value="UPF0545 PROTEIN C22ORF39"/>
    <property type="match status" value="1"/>
</dbReference>
<dbReference type="AlphaFoldDB" id="A0A7S0IHU1"/>
<evidence type="ECO:0000313" key="2">
    <source>
        <dbReference type="EMBL" id="CAD8522243.1"/>
    </source>
</evidence>
<dbReference type="EMBL" id="HBEQ01011779">
    <property type="protein sequence ID" value="CAD8522243.1"/>
    <property type="molecule type" value="Transcribed_RNA"/>
</dbReference>
<reference evidence="2" key="1">
    <citation type="submission" date="2021-01" db="EMBL/GenBank/DDBJ databases">
        <authorList>
            <person name="Corre E."/>
            <person name="Pelletier E."/>
            <person name="Niang G."/>
            <person name="Scheremetjew M."/>
            <person name="Finn R."/>
            <person name="Kale V."/>
            <person name="Holt S."/>
            <person name="Cochrane G."/>
            <person name="Meng A."/>
            <person name="Brown T."/>
            <person name="Cohen L."/>
        </authorList>
    </citation>
    <scope>NUCLEOTIDE SEQUENCE</scope>
    <source>
        <strain evidence="2">CCMP1723</strain>
    </source>
</reference>
<sequence>MSSVSPDEPEAQTCGDAFNNAWQCYSPTFQMTRYYRYGELDSCEGRWDAIWACMDSRKRSGQGLSSKAPVIADAKEERAEPYWNLMDPKEAGARWRKRFGDKVPTEEELAERDRAQSTDTKSSWFW</sequence>
<dbReference type="Pfam" id="PF11326">
    <property type="entry name" value="PANTS-like"/>
    <property type="match status" value="1"/>
</dbReference>
<proteinExistence type="predicted"/>
<organism evidence="2">
    <name type="scientific">Micromonas pusilla</name>
    <name type="common">Picoplanktonic green alga</name>
    <name type="synonym">Chromulina pusilla</name>
    <dbReference type="NCBI Taxonomy" id="38833"/>
    <lineage>
        <taxon>Eukaryota</taxon>
        <taxon>Viridiplantae</taxon>
        <taxon>Chlorophyta</taxon>
        <taxon>Mamiellophyceae</taxon>
        <taxon>Mamiellales</taxon>
        <taxon>Mamiellaceae</taxon>
        <taxon>Micromonas</taxon>
    </lineage>
</organism>